<name>A0AAW8Q169_VIBPH</name>
<accession>A0AAW8Q169</accession>
<evidence type="ECO:0000313" key="2">
    <source>
        <dbReference type="Proteomes" id="UP001253193"/>
    </source>
</evidence>
<protein>
    <recommendedName>
        <fullName evidence="3">Macro domain-containing protein</fullName>
    </recommendedName>
</protein>
<dbReference type="Proteomes" id="UP001253193">
    <property type="component" value="Unassembled WGS sequence"/>
</dbReference>
<dbReference type="RefSeq" id="WP_311020514.1">
    <property type="nucleotide sequence ID" value="NZ_JAUHGG010000003.1"/>
</dbReference>
<organism evidence="1 2">
    <name type="scientific">Vibrio parahaemolyticus</name>
    <dbReference type="NCBI Taxonomy" id="670"/>
    <lineage>
        <taxon>Bacteria</taxon>
        <taxon>Pseudomonadati</taxon>
        <taxon>Pseudomonadota</taxon>
        <taxon>Gammaproteobacteria</taxon>
        <taxon>Vibrionales</taxon>
        <taxon>Vibrionaceae</taxon>
        <taxon>Vibrio</taxon>
    </lineage>
</organism>
<dbReference type="AlphaFoldDB" id="A0AAW8Q169"/>
<comment type="caution">
    <text evidence="1">The sequence shown here is derived from an EMBL/GenBank/DDBJ whole genome shotgun (WGS) entry which is preliminary data.</text>
</comment>
<evidence type="ECO:0008006" key="3">
    <source>
        <dbReference type="Google" id="ProtNLM"/>
    </source>
</evidence>
<evidence type="ECO:0000313" key="1">
    <source>
        <dbReference type="EMBL" id="MDS1821603.1"/>
    </source>
</evidence>
<reference evidence="1" key="1">
    <citation type="submission" date="2023-06" db="EMBL/GenBank/DDBJ databases">
        <title>Genomic Diversity of Vibrio spp. and Metagenomic Analysis of Pathogens in Florida Gulf Coastal Waters Following Hurricane Ian.</title>
        <authorList>
            <person name="Brumfield K.D."/>
        </authorList>
    </citation>
    <scope>NUCLEOTIDE SEQUENCE</scope>
    <source>
        <strain evidence="1">WBS2B-138</strain>
    </source>
</reference>
<sequence>MKKRRFWTGDEIKRPIKGIHDNCVFCFGSNPEGRHGLGAANTAFKYWGAVYYQGRGRQGNSYALVTKNLTKNYVEKSTGLVYENSGYRSVPTEWIKKNILELYEHCLENPHELFLIPYNLNRNLNGYSTRVIIDLFIKNVEVPINCVFHESWKAHFSSK</sequence>
<proteinExistence type="predicted"/>
<dbReference type="EMBL" id="JAUHGG010000003">
    <property type="protein sequence ID" value="MDS1821603.1"/>
    <property type="molecule type" value="Genomic_DNA"/>
</dbReference>
<gene>
    <name evidence="1" type="ORF">QX249_13095</name>
</gene>